<dbReference type="RefSeq" id="WP_382401993.1">
    <property type="nucleotide sequence ID" value="NZ_JBHSWH010000001.1"/>
</dbReference>
<sequence length="96" mass="10843">MSSRAVPPLKRHRLEVRVTPEQDALIREAADLEHATVTSFVLDTVTARAATVIEQHRDLTLSNEAFDRFMAELDKPATPVEQLSDLFQRHPKLPEA</sequence>
<evidence type="ECO:0000256" key="2">
    <source>
        <dbReference type="ARBA" id="ARBA00049988"/>
    </source>
</evidence>
<keyword evidence="4" id="KW-1185">Reference proteome</keyword>
<evidence type="ECO:0000256" key="1">
    <source>
        <dbReference type="ARBA" id="ARBA00022649"/>
    </source>
</evidence>
<reference evidence="4" key="1">
    <citation type="journal article" date="2019" name="Int. J. Syst. Evol. Microbiol.">
        <title>The Global Catalogue of Microorganisms (GCM) 10K type strain sequencing project: providing services to taxonomists for standard genome sequencing and annotation.</title>
        <authorList>
            <consortium name="The Broad Institute Genomics Platform"/>
            <consortium name="The Broad Institute Genome Sequencing Center for Infectious Disease"/>
            <person name="Wu L."/>
            <person name="Ma J."/>
        </authorList>
    </citation>
    <scope>NUCLEOTIDE SEQUENCE [LARGE SCALE GENOMIC DNA]</scope>
    <source>
        <strain evidence="4">CCUG 58127</strain>
    </source>
</reference>
<dbReference type="PANTHER" id="PTHR35401">
    <property type="entry name" value="COPG FAMILY HELIX-TURN-HELIX PROTEIN-RELATED-RELATED"/>
    <property type="match status" value="1"/>
</dbReference>
<dbReference type="SUPFAM" id="SSF47598">
    <property type="entry name" value="Ribbon-helix-helix"/>
    <property type="match status" value="1"/>
</dbReference>
<organism evidence="3 4">
    <name type="scientific">Flexivirga alba</name>
    <dbReference type="NCBI Taxonomy" id="702742"/>
    <lineage>
        <taxon>Bacteria</taxon>
        <taxon>Bacillati</taxon>
        <taxon>Actinomycetota</taxon>
        <taxon>Actinomycetes</taxon>
        <taxon>Micrococcales</taxon>
        <taxon>Dermacoccaceae</taxon>
        <taxon>Flexivirga</taxon>
    </lineage>
</organism>
<proteinExistence type="inferred from homology"/>
<dbReference type="Pfam" id="PF08681">
    <property type="entry name" value="TacA1"/>
    <property type="match status" value="1"/>
</dbReference>
<dbReference type="InterPro" id="IPR014795">
    <property type="entry name" value="TacA_1-like"/>
</dbReference>
<dbReference type="EMBL" id="JBHSWH010000001">
    <property type="protein sequence ID" value="MFC6706183.1"/>
    <property type="molecule type" value="Genomic_DNA"/>
</dbReference>
<keyword evidence="1" id="KW-1277">Toxin-antitoxin system</keyword>
<comment type="caution">
    <text evidence="3">The sequence shown here is derived from an EMBL/GenBank/DDBJ whole genome shotgun (WGS) entry which is preliminary data.</text>
</comment>
<gene>
    <name evidence="3" type="ORF">ACFQDH_13175</name>
</gene>
<dbReference type="Proteomes" id="UP001596298">
    <property type="component" value="Unassembled WGS sequence"/>
</dbReference>
<protein>
    <submittedName>
        <fullName evidence="3">DUF1778 domain-containing protein</fullName>
    </submittedName>
</protein>
<name>A0ABW2AGY2_9MICO</name>
<dbReference type="InterPro" id="IPR010985">
    <property type="entry name" value="Ribbon_hlx_hlx"/>
</dbReference>
<dbReference type="Gene3D" id="1.20.5.780">
    <property type="entry name" value="Single helix bin"/>
    <property type="match status" value="1"/>
</dbReference>
<evidence type="ECO:0000313" key="4">
    <source>
        <dbReference type="Proteomes" id="UP001596298"/>
    </source>
</evidence>
<comment type="similarity">
    <text evidence="2">Belongs to the TacA antitoxin family.</text>
</comment>
<accession>A0ABW2AGY2</accession>
<evidence type="ECO:0000313" key="3">
    <source>
        <dbReference type="EMBL" id="MFC6706183.1"/>
    </source>
</evidence>